<dbReference type="Gene3D" id="3.40.50.720">
    <property type="entry name" value="NAD(P)-binding Rossmann-like Domain"/>
    <property type="match status" value="1"/>
</dbReference>
<dbReference type="InterPro" id="IPR050177">
    <property type="entry name" value="Lipid_A_modif_metabolic_enz"/>
</dbReference>
<proteinExistence type="predicted"/>
<name>A0AAQ0B2N6_LEPIR</name>
<feature type="domain" description="NAD-dependent epimerase/dehydratase" evidence="1">
    <location>
        <begin position="3"/>
        <end position="236"/>
    </location>
</feature>
<dbReference type="Pfam" id="PF01370">
    <property type="entry name" value="Epimerase"/>
    <property type="match status" value="1"/>
</dbReference>
<dbReference type="EMBL" id="CP043893">
    <property type="protein sequence ID" value="QOI50332.1"/>
    <property type="molecule type" value="Genomic_DNA"/>
</dbReference>
<dbReference type="SUPFAM" id="SSF51735">
    <property type="entry name" value="NAD(P)-binding Rossmann-fold domains"/>
    <property type="match status" value="1"/>
</dbReference>
<dbReference type="CDD" id="cd08946">
    <property type="entry name" value="SDR_e"/>
    <property type="match status" value="1"/>
</dbReference>
<dbReference type="PANTHER" id="PTHR43245">
    <property type="entry name" value="BIFUNCTIONAL POLYMYXIN RESISTANCE PROTEIN ARNA"/>
    <property type="match status" value="1"/>
</dbReference>
<dbReference type="InterPro" id="IPR036291">
    <property type="entry name" value="NAD(P)-bd_dom_sf"/>
</dbReference>
<evidence type="ECO:0000313" key="2">
    <source>
        <dbReference type="EMBL" id="QOI50332.1"/>
    </source>
</evidence>
<dbReference type="Proteomes" id="UP000663255">
    <property type="component" value="Chromosome 1"/>
</dbReference>
<gene>
    <name evidence="2" type="ORF">Lepto1489_07640</name>
</gene>
<sequence length="313" mass="34944">MKILIIGASGYLGGRIAQLLAKEFPSASLRLASSKIQNKSNYGNVEFRTIDWKSEESLLKLCAGIDLVIHAAGMNALDSTIDPVSSFEFNCIYTGRLLDSAVKSNVKSFIYFSTAHVYLGYLKGKVTENTQTTNLHPYAASHKAAEDLILYYNSLGKINGIVIRLSNSYGVPIDSNVNCWSLLVPDLCRQAVVDKKIALRTHGLQRRDFIPISDVCKAVAFFIRMDSKAGGVFNLGGQWAPTVWEVAQLIRERCRYILGYLPEIERMEPSRTDESFDLEYDISKILSLGFKLTENRIQEIDDLLSFCKSNSDS</sequence>
<protein>
    <submittedName>
        <fullName evidence="2">NAD(P)-dependent oxidoreductase</fullName>
    </submittedName>
</protein>
<accession>A0AAQ0B2N6</accession>
<evidence type="ECO:0000259" key="1">
    <source>
        <dbReference type="Pfam" id="PF01370"/>
    </source>
</evidence>
<reference evidence="2" key="1">
    <citation type="submission" date="2019-09" db="EMBL/GenBank/DDBJ databases">
        <title>Comparative Genomics of Leptospira interrogans Reveals Genome Plasticity - A Common Adaptive Strategy for Survival in Various Hosts.</title>
        <authorList>
            <person name="Ramli S.R."/>
            <person name="Bunk B."/>
            <person name="Goris M."/>
            <person name="Bhuju S."/>
            <person name="Jarek M."/>
            <person name="Sproer C."/>
            <person name="Mustakim S."/>
            <person name="Strommenger B."/>
            <person name="Pessler F."/>
        </authorList>
    </citation>
    <scope>NUCLEOTIDE SEQUENCE</scope>
    <source>
        <strain evidence="2">1489</strain>
    </source>
</reference>
<dbReference type="InterPro" id="IPR001509">
    <property type="entry name" value="Epimerase_deHydtase"/>
</dbReference>
<dbReference type="RefSeq" id="WP_000697617.1">
    <property type="nucleotide sequence ID" value="NZ_CP043880.1"/>
</dbReference>
<dbReference type="PANTHER" id="PTHR43245:SF23">
    <property type="entry name" value="NAD(P)-BINDING DOMAIN-CONTAINING PROTEIN"/>
    <property type="match status" value="1"/>
</dbReference>
<evidence type="ECO:0000313" key="3">
    <source>
        <dbReference type="Proteomes" id="UP000663255"/>
    </source>
</evidence>
<dbReference type="AlphaFoldDB" id="A0AAQ0B2N6"/>
<organism evidence="2 3">
    <name type="scientific">Leptospira interrogans serovar Bataviae</name>
    <dbReference type="NCBI Taxonomy" id="312175"/>
    <lineage>
        <taxon>Bacteria</taxon>
        <taxon>Pseudomonadati</taxon>
        <taxon>Spirochaetota</taxon>
        <taxon>Spirochaetia</taxon>
        <taxon>Leptospirales</taxon>
        <taxon>Leptospiraceae</taxon>
        <taxon>Leptospira</taxon>
    </lineage>
</organism>